<feature type="compositionally biased region" description="Acidic residues" evidence="1">
    <location>
        <begin position="18"/>
        <end position="29"/>
    </location>
</feature>
<dbReference type="EMBL" id="AVOT02036465">
    <property type="protein sequence ID" value="MBW0530970.1"/>
    <property type="molecule type" value="Genomic_DNA"/>
</dbReference>
<evidence type="ECO:0000313" key="2">
    <source>
        <dbReference type="EMBL" id="MBW0530970.1"/>
    </source>
</evidence>
<name>A0A9Q3EWZ4_9BASI</name>
<accession>A0A9Q3EWZ4</accession>
<evidence type="ECO:0000256" key="1">
    <source>
        <dbReference type="SAM" id="MobiDB-lite"/>
    </source>
</evidence>
<dbReference type="Proteomes" id="UP000765509">
    <property type="component" value="Unassembled WGS sequence"/>
</dbReference>
<keyword evidence="3" id="KW-1185">Reference proteome</keyword>
<evidence type="ECO:0000313" key="3">
    <source>
        <dbReference type="Proteomes" id="UP000765509"/>
    </source>
</evidence>
<sequence length="91" mass="9751">MEEKAPSSRGGPRSRLGEDEDEEGEDSVEKEESLKTEVTAALVGAHEASEAPNLPLSEKTPVSQAKPKNGSQGKLKHLSIKDSVHEGTWSL</sequence>
<proteinExistence type="predicted"/>
<protein>
    <submittedName>
        <fullName evidence="2">Uncharacterized protein</fullName>
    </submittedName>
</protein>
<feature type="region of interest" description="Disordered" evidence="1">
    <location>
        <begin position="1"/>
        <end position="79"/>
    </location>
</feature>
<reference evidence="2" key="1">
    <citation type="submission" date="2021-03" db="EMBL/GenBank/DDBJ databases">
        <title>Draft genome sequence of rust myrtle Austropuccinia psidii MF-1, a brazilian biotype.</title>
        <authorList>
            <person name="Quecine M.C."/>
            <person name="Pachon D.M.R."/>
            <person name="Bonatelli M.L."/>
            <person name="Correr F.H."/>
            <person name="Franceschini L.M."/>
            <person name="Leite T.F."/>
            <person name="Margarido G.R.A."/>
            <person name="Almeida C.A."/>
            <person name="Ferrarezi J.A."/>
            <person name="Labate C.A."/>
        </authorList>
    </citation>
    <scope>NUCLEOTIDE SEQUENCE</scope>
    <source>
        <strain evidence="2">MF-1</strain>
    </source>
</reference>
<gene>
    <name evidence="2" type="ORF">O181_070685</name>
</gene>
<dbReference type="AlphaFoldDB" id="A0A9Q3EWZ4"/>
<comment type="caution">
    <text evidence="2">The sequence shown here is derived from an EMBL/GenBank/DDBJ whole genome shotgun (WGS) entry which is preliminary data.</text>
</comment>
<organism evidence="2 3">
    <name type="scientific">Austropuccinia psidii MF-1</name>
    <dbReference type="NCBI Taxonomy" id="1389203"/>
    <lineage>
        <taxon>Eukaryota</taxon>
        <taxon>Fungi</taxon>
        <taxon>Dikarya</taxon>
        <taxon>Basidiomycota</taxon>
        <taxon>Pucciniomycotina</taxon>
        <taxon>Pucciniomycetes</taxon>
        <taxon>Pucciniales</taxon>
        <taxon>Sphaerophragmiaceae</taxon>
        <taxon>Austropuccinia</taxon>
    </lineage>
</organism>